<reference evidence="1" key="1">
    <citation type="submission" date="2020-01" db="EMBL/GenBank/DDBJ databases">
        <authorList>
            <person name="Meier V. D."/>
            <person name="Meier V D."/>
        </authorList>
    </citation>
    <scope>NUCLEOTIDE SEQUENCE</scope>
    <source>
        <strain evidence="1">HLG_WM_MAG_09</strain>
    </source>
</reference>
<evidence type="ECO:0000313" key="1">
    <source>
        <dbReference type="EMBL" id="CAA6829167.1"/>
    </source>
</evidence>
<sequence length="55" mass="6287">MEVRLSHLCSRVLELHEQRQHYGLKLPNTCIEPDHGEAHKTRCLHALATYGVTPP</sequence>
<gene>
    <name evidence="1" type="ORF">HELGO_WM53216</name>
</gene>
<dbReference type="EMBL" id="CACVAT010000501">
    <property type="protein sequence ID" value="CAA6829167.1"/>
    <property type="molecule type" value="Genomic_DNA"/>
</dbReference>
<dbReference type="AlphaFoldDB" id="A0A6S6UIB1"/>
<protein>
    <submittedName>
        <fullName evidence="1">DUF58 domain-containing protein</fullName>
    </submittedName>
</protein>
<name>A0A6S6UIB1_9GAMM</name>
<accession>A0A6S6UIB1</accession>
<proteinExistence type="predicted"/>
<organism evidence="1">
    <name type="scientific">uncultured Thiotrichaceae bacterium</name>
    <dbReference type="NCBI Taxonomy" id="298394"/>
    <lineage>
        <taxon>Bacteria</taxon>
        <taxon>Pseudomonadati</taxon>
        <taxon>Pseudomonadota</taxon>
        <taxon>Gammaproteobacteria</taxon>
        <taxon>Thiotrichales</taxon>
        <taxon>Thiotrichaceae</taxon>
        <taxon>environmental samples</taxon>
    </lineage>
</organism>